<evidence type="ECO:0000313" key="9">
    <source>
        <dbReference type="Proteomes" id="UP000199423"/>
    </source>
</evidence>
<dbReference type="PROSITE" id="PS00775">
    <property type="entry name" value="GLYCOSYL_HYDROL_F3"/>
    <property type="match status" value="1"/>
</dbReference>
<comment type="similarity">
    <text evidence="2">Belongs to the glycosyl hydrolase 3 family.</text>
</comment>
<dbReference type="Pfam" id="PF00933">
    <property type="entry name" value="Glyco_hydro_3"/>
    <property type="match status" value="1"/>
</dbReference>
<dbReference type="SUPFAM" id="SSF51445">
    <property type="entry name" value="(Trans)glycosidases"/>
    <property type="match status" value="1"/>
</dbReference>
<evidence type="ECO:0000256" key="2">
    <source>
        <dbReference type="ARBA" id="ARBA00005336"/>
    </source>
</evidence>
<evidence type="ECO:0000256" key="3">
    <source>
        <dbReference type="ARBA" id="ARBA00012663"/>
    </source>
</evidence>
<dbReference type="EC" id="3.2.1.52" evidence="3"/>
<dbReference type="AlphaFoldDB" id="A0A1I7MWW1"/>
<evidence type="ECO:0000256" key="5">
    <source>
        <dbReference type="ARBA" id="ARBA00023295"/>
    </source>
</evidence>
<dbReference type="STRING" id="51670.SAMN04488557_0620"/>
<feature type="domain" description="Glycoside hydrolase family 3 N-terminal" evidence="7">
    <location>
        <begin position="108"/>
        <end position="429"/>
    </location>
</feature>
<evidence type="ECO:0000313" key="8">
    <source>
        <dbReference type="EMBL" id="SFV26880.1"/>
    </source>
</evidence>
<dbReference type="PANTHER" id="PTHR30480:SF13">
    <property type="entry name" value="BETA-HEXOSAMINIDASE"/>
    <property type="match status" value="1"/>
</dbReference>
<evidence type="ECO:0000259" key="7">
    <source>
        <dbReference type="Pfam" id="PF00933"/>
    </source>
</evidence>
<dbReference type="GO" id="GO:0004563">
    <property type="term" value="F:beta-N-acetylhexosaminidase activity"/>
    <property type="evidence" value="ECO:0007669"/>
    <property type="project" value="UniProtKB-EC"/>
</dbReference>
<evidence type="ECO:0000256" key="6">
    <source>
        <dbReference type="SAM" id="SignalP"/>
    </source>
</evidence>
<dbReference type="InterPro" id="IPR017853">
    <property type="entry name" value="GH"/>
</dbReference>
<dbReference type="Proteomes" id="UP000199423">
    <property type="component" value="Unassembled WGS sequence"/>
</dbReference>
<dbReference type="InterPro" id="IPR019800">
    <property type="entry name" value="Glyco_hydro_3_AS"/>
</dbReference>
<dbReference type="InterPro" id="IPR050226">
    <property type="entry name" value="NagZ_Beta-hexosaminidase"/>
</dbReference>
<dbReference type="Gene3D" id="3.20.20.300">
    <property type="entry name" value="Glycoside hydrolase, family 3, N-terminal domain"/>
    <property type="match status" value="1"/>
</dbReference>
<protein>
    <recommendedName>
        <fullName evidence="3">beta-N-acetylhexosaminidase</fullName>
        <ecNumber evidence="3">3.2.1.52</ecNumber>
    </recommendedName>
</protein>
<organism evidence="8 9">
    <name type="scientific">Hyphomicrobium facile</name>
    <dbReference type="NCBI Taxonomy" id="51670"/>
    <lineage>
        <taxon>Bacteria</taxon>
        <taxon>Pseudomonadati</taxon>
        <taxon>Pseudomonadota</taxon>
        <taxon>Alphaproteobacteria</taxon>
        <taxon>Hyphomicrobiales</taxon>
        <taxon>Hyphomicrobiaceae</taxon>
        <taxon>Hyphomicrobium</taxon>
    </lineage>
</organism>
<reference evidence="9" key="1">
    <citation type="submission" date="2016-10" db="EMBL/GenBank/DDBJ databases">
        <authorList>
            <person name="Varghese N."/>
            <person name="Submissions S."/>
        </authorList>
    </citation>
    <scope>NUCLEOTIDE SEQUENCE [LARGE SCALE GENOMIC DNA]</scope>
    <source>
        <strain evidence="9">DSM 1565</strain>
    </source>
</reference>
<dbReference type="InterPro" id="IPR036962">
    <property type="entry name" value="Glyco_hydro_3_N_sf"/>
</dbReference>
<dbReference type="GO" id="GO:0009254">
    <property type="term" value="P:peptidoglycan turnover"/>
    <property type="evidence" value="ECO:0007669"/>
    <property type="project" value="TreeGrafter"/>
</dbReference>
<dbReference type="InterPro" id="IPR001764">
    <property type="entry name" value="Glyco_hydro_3_N"/>
</dbReference>
<proteinExistence type="inferred from homology"/>
<keyword evidence="9" id="KW-1185">Reference proteome</keyword>
<keyword evidence="4" id="KW-0378">Hydrolase</keyword>
<keyword evidence="5" id="KW-0326">Glycosidase</keyword>
<evidence type="ECO:0000256" key="4">
    <source>
        <dbReference type="ARBA" id="ARBA00022801"/>
    </source>
</evidence>
<name>A0A1I7MWW1_9HYPH</name>
<dbReference type="OrthoDB" id="9786661at2"/>
<sequence length="457" mass="49840">MIKTIARAVVLAFLSVALLAPIEGGGEAQAGYSKSGARKYSARSARAKYKAARLYRNRLARRAAVAAKAKAAAARAAQAATRRPQKLLTRAEILASDPALLERLGSRLVVGFASFSEVKPLVEKKAIAGIFITDHNVRGRKAADVAKDIQDLQDIRRAQGMPRLIVAADQEGGYVSRLSPPLKWQPTLGMIIAKLKTDSEREKAVREYAETQARELDRLGITMNFGPVVDLRLGQSSRDDGETRIFWRAIDSDPYLVAKVAGWYCDTLTKFNIICTLKHFPGLGRVARDTHVASGELTAKESQLELSDWLPFRRVMTQPGIATMVGHVRVDAIDKETPASFSDAMINTVMRPRFENDGLLITDDFSMGAVTGSKDGVGGAAVKAVNAGVDLILLCALDAHFDILMSALIEADTKGEMAHAREAEFQERLKRYVFVDDREIPPSTPVQAEQLSPSISP</sequence>
<dbReference type="EMBL" id="FPCH01000001">
    <property type="protein sequence ID" value="SFV26880.1"/>
    <property type="molecule type" value="Genomic_DNA"/>
</dbReference>
<dbReference type="GO" id="GO:0005975">
    <property type="term" value="P:carbohydrate metabolic process"/>
    <property type="evidence" value="ECO:0007669"/>
    <property type="project" value="InterPro"/>
</dbReference>
<feature type="chain" id="PRO_5011573524" description="beta-N-acetylhexosaminidase" evidence="6">
    <location>
        <begin position="20"/>
        <end position="457"/>
    </location>
</feature>
<gene>
    <name evidence="8" type="ORF">SAMN04488557_0620</name>
</gene>
<feature type="signal peptide" evidence="6">
    <location>
        <begin position="1"/>
        <end position="19"/>
    </location>
</feature>
<keyword evidence="6" id="KW-0732">Signal</keyword>
<dbReference type="PANTHER" id="PTHR30480">
    <property type="entry name" value="BETA-HEXOSAMINIDASE-RELATED"/>
    <property type="match status" value="1"/>
</dbReference>
<evidence type="ECO:0000256" key="1">
    <source>
        <dbReference type="ARBA" id="ARBA00001231"/>
    </source>
</evidence>
<comment type="catalytic activity">
    <reaction evidence="1">
        <text>Hydrolysis of terminal non-reducing N-acetyl-D-hexosamine residues in N-acetyl-beta-D-hexosaminides.</text>
        <dbReference type="EC" id="3.2.1.52"/>
    </reaction>
</comment>
<accession>A0A1I7MWW1</accession>
<dbReference type="RefSeq" id="WP_092864052.1">
    <property type="nucleotide sequence ID" value="NZ_FPCH01000001.1"/>
</dbReference>